<feature type="region of interest" description="Disordered" evidence="1">
    <location>
        <begin position="76"/>
        <end position="101"/>
    </location>
</feature>
<protein>
    <submittedName>
        <fullName evidence="2">Uncharacterized protein</fullName>
    </submittedName>
</protein>
<comment type="caution">
    <text evidence="2">The sequence shown here is derived from an EMBL/GenBank/DDBJ whole genome shotgun (WGS) entry which is preliminary data.</text>
</comment>
<accession>A0A4C2AFU1</accession>
<dbReference type="Proteomes" id="UP000299102">
    <property type="component" value="Unassembled WGS sequence"/>
</dbReference>
<keyword evidence="3" id="KW-1185">Reference proteome</keyword>
<gene>
    <name evidence="2" type="ORF">EVAR_101076_1</name>
</gene>
<feature type="compositionally biased region" description="Polar residues" evidence="1">
    <location>
        <begin position="92"/>
        <end position="101"/>
    </location>
</feature>
<evidence type="ECO:0000313" key="2">
    <source>
        <dbReference type="EMBL" id="GBP98602.1"/>
    </source>
</evidence>
<name>A0A4C2AFU1_EUMVA</name>
<dbReference type="EMBL" id="BGZK01003178">
    <property type="protein sequence ID" value="GBP98602.1"/>
    <property type="molecule type" value="Genomic_DNA"/>
</dbReference>
<sequence>MVLIKILKYDSPVVNMNGEHQPGWISLSSHGDGVWSLEVVKIIYVMSEGSDLAMRLSTEKIGRHFVDRELRGPCIRRLASPHTRPRPDTSVEDPTSNVSVG</sequence>
<reference evidence="2 3" key="1">
    <citation type="journal article" date="2019" name="Commun. Biol.">
        <title>The bagworm genome reveals a unique fibroin gene that provides high tensile strength.</title>
        <authorList>
            <person name="Kono N."/>
            <person name="Nakamura H."/>
            <person name="Ohtoshi R."/>
            <person name="Tomita M."/>
            <person name="Numata K."/>
            <person name="Arakawa K."/>
        </authorList>
    </citation>
    <scope>NUCLEOTIDE SEQUENCE [LARGE SCALE GENOMIC DNA]</scope>
</reference>
<organism evidence="2 3">
    <name type="scientific">Eumeta variegata</name>
    <name type="common">Bagworm moth</name>
    <name type="synonym">Eumeta japonica</name>
    <dbReference type="NCBI Taxonomy" id="151549"/>
    <lineage>
        <taxon>Eukaryota</taxon>
        <taxon>Metazoa</taxon>
        <taxon>Ecdysozoa</taxon>
        <taxon>Arthropoda</taxon>
        <taxon>Hexapoda</taxon>
        <taxon>Insecta</taxon>
        <taxon>Pterygota</taxon>
        <taxon>Neoptera</taxon>
        <taxon>Endopterygota</taxon>
        <taxon>Lepidoptera</taxon>
        <taxon>Glossata</taxon>
        <taxon>Ditrysia</taxon>
        <taxon>Tineoidea</taxon>
        <taxon>Psychidae</taxon>
        <taxon>Oiketicinae</taxon>
        <taxon>Eumeta</taxon>
    </lineage>
</organism>
<dbReference type="AlphaFoldDB" id="A0A4C2AFU1"/>
<evidence type="ECO:0000313" key="3">
    <source>
        <dbReference type="Proteomes" id="UP000299102"/>
    </source>
</evidence>
<proteinExistence type="predicted"/>
<evidence type="ECO:0000256" key="1">
    <source>
        <dbReference type="SAM" id="MobiDB-lite"/>
    </source>
</evidence>